<name>A0ABY5ZPN1_9BACT</name>
<evidence type="ECO:0000256" key="1">
    <source>
        <dbReference type="SAM" id="SignalP"/>
    </source>
</evidence>
<evidence type="ECO:0000313" key="3">
    <source>
        <dbReference type="Proteomes" id="UP001060414"/>
    </source>
</evidence>
<keyword evidence="3" id="KW-1185">Reference proteome</keyword>
<dbReference type="RefSeq" id="WP_260749010.1">
    <property type="nucleotide sequence ID" value="NZ_CP092109.1"/>
</dbReference>
<keyword evidence="1" id="KW-0732">Signal</keyword>
<proteinExistence type="predicted"/>
<dbReference type="Proteomes" id="UP001060414">
    <property type="component" value="Chromosome"/>
</dbReference>
<dbReference type="PROSITE" id="PS51257">
    <property type="entry name" value="PROKAR_LIPOPROTEIN"/>
    <property type="match status" value="1"/>
</dbReference>
<accession>A0ABY5ZPN1</accession>
<gene>
    <name evidence="2" type="ORF">L9S41_04440</name>
</gene>
<feature type="signal peptide" evidence="1">
    <location>
        <begin position="1"/>
        <end position="24"/>
    </location>
</feature>
<dbReference type="EMBL" id="CP092109">
    <property type="protein sequence ID" value="UWZ80651.1"/>
    <property type="molecule type" value="Genomic_DNA"/>
</dbReference>
<sequence length="220" mass="23725">MTGAKRRWIFGLLGLALLALTGCADDDPYEARRLALVGVLDSPHDLQGASQLTLSYFDPWSQRIHSARIYSDQPSGGDIAFDPVANTYLLSQGPSVLLFGVDAADPHRPEFRAFLDFPLDGATGGPVIPLDAEILAATLKLSVEFVDFASRAPVLLDLVHYSVTRGLRPEDFSSPPLAVSAFEILDFDAGGEVLIDVTPLMAAAQRLGLVDFQVRFALGR</sequence>
<evidence type="ECO:0000313" key="2">
    <source>
        <dbReference type="EMBL" id="UWZ80651.1"/>
    </source>
</evidence>
<organism evidence="2 3">
    <name type="scientific">Geoalkalibacter halelectricus</name>
    <dbReference type="NCBI Taxonomy" id="2847045"/>
    <lineage>
        <taxon>Bacteria</taxon>
        <taxon>Pseudomonadati</taxon>
        <taxon>Thermodesulfobacteriota</taxon>
        <taxon>Desulfuromonadia</taxon>
        <taxon>Desulfuromonadales</taxon>
        <taxon>Geoalkalibacteraceae</taxon>
        <taxon>Geoalkalibacter</taxon>
    </lineage>
</organism>
<feature type="chain" id="PRO_5046093690" description="Lipoprotein" evidence="1">
    <location>
        <begin position="25"/>
        <end position="220"/>
    </location>
</feature>
<reference evidence="2" key="1">
    <citation type="journal article" date="2022" name="Environ. Microbiol.">
        <title>Geoalkalibacter halelectricus SAP #1 sp. nov. possessing extracellular electron transfer and mineral#reducing capabilities from a haloalkaline environment.</title>
        <authorList>
            <person name="Yadav S."/>
            <person name="Singh R."/>
            <person name="Sundharam S.S."/>
            <person name="Chaudhary S."/>
            <person name="Krishnamurthi S."/>
            <person name="Patil S.A."/>
        </authorList>
    </citation>
    <scope>NUCLEOTIDE SEQUENCE</scope>
    <source>
        <strain evidence="2">SAP-1</strain>
    </source>
</reference>
<protein>
    <recommendedName>
        <fullName evidence="4">Lipoprotein</fullName>
    </recommendedName>
</protein>
<evidence type="ECO:0008006" key="4">
    <source>
        <dbReference type="Google" id="ProtNLM"/>
    </source>
</evidence>